<dbReference type="InterPro" id="IPR009351">
    <property type="entry name" value="AlkZ-like"/>
</dbReference>
<evidence type="ECO:0000313" key="1">
    <source>
        <dbReference type="EMBL" id="TMJ06825.1"/>
    </source>
</evidence>
<organism evidence="1 2">
    <name type="scientific">Candidatus Segetimicrobium genomatis</name>
    <dbReference type="NCBI Taxonomy" id="2569760"/>
    <lineage>
        <taxon>Bacteria</taxon>
        <taxon>Bacillati</taxon>
        <taxon>Candidatus Sysuimicrobiota</taxon>
        <taxon>Candidatus Sysuimicrobiia</taxon>
        <taxon>Candidatus Sysuimicrobiales</taxon>
        <taxon>Candidatus Segetimicrobiaceae</taxon>
        <taxon>Candidatus Segetimicrobium</taxon>
    </lineage>
</organism>
<proteinExistence type="predicted"/>
<keyword evidence="1" id="KW-0238">DNA-binding</keyword>
<protein>
    <submittedName>
        <fullName evidence="1">Winged helix DNA-binding domain-containing protein</fullName>
    </submittedName>
</protein>
<dbReference type="PANTHER" id="PTHR38479:SF2">
    <property type="entry name" value="WINGED HELIX DNA-BINDING DOMAIN-CONTAINING PROTEIN"/>
    <property type="match status" value="1"/>
</dbReference>
<dbReference type="Proteomes" id="UP000315217">
    <property type="component" value="Unassembled WGS sequence"/>
</dbReference>
<dbReference type="EMBL" id="VBAI01000310">
    <property type="protein sequence ID" value="TMJ06825.1"/>
    <property type="molecule type" value="Genomic_DNA"/>
</dbReference>
<evidence type="ECO:0000313" key="2">
    <source>
        <dbReference type="Proteomes" id="UP000315217"/>
    </source>
</evidence>
<dbReference type="Pfam" id="PF06224">
    <property type="entry name" value="AlkZ-like"/>
    <property type="match status" value="1"/>
</dbReference>
<comment type="caution">
    <text evidence="1">The sequence shown here is derived from an EMBL/GenBank/DDBJ whole genome shotgun (WGS) entry which is preliminary data.</text>
</comment>
<sequence length="385" mass="43487">MYQPCPFRQGPMIALTWPQVLAFRLTRHHLAKRAPRSRLTQVVGDVCGIHAQLMSAAELAICARVDGITRDEIQAALWERRSLVKTWCMRGTLHLLPATEYPTYVSALRTRTRHRSPAWLKRIGLTLSEMEGIIKGIRAALDGRTLTRDVLASAIGRQLGPHVKRRLLWGWGSLLKPAAYQGYLCFGPSRGQNVTFVRPDQWLGTRRRLDDLDSDATLEAIGRRYLGAYGPATYRDFATWWGGGTGRGQAKRMMRSLASEIVEVSIEGKPGWMLAKDATQAKKAAAVETVRLLPHFDGYTLHFRPREHLVPTRFAARIFRNQGWISPVLLINGMAAGTWELARTGRNFEVRLQPFAPLRPAFLRKIREEVDHLAHFLGGRVRVTD</sequence>
<gene>
    <name evidence="1" type="ORF">E6G98_14200</name>
</gene>
<dbReference type="AlphaFoldDB" id="A0A537LFR2"/>
<dbReference type="GO" id="GO:0003677">
    <property type="term" value="F:DNA binding"/>
    <property type="evidence" value="ECO:0007669"/>
    <property type="project" value="UniProtKB-KW"/>
</dbReference>
<reference evidence="1 2" key="1">
    <citation type="journal article" date="2019" name="Nat. Microbiol.">
        <title>Mediterranean grassland soil C-N compound turnover is dependent on rainfall and depth, and is mediated by genomically divergent microorganisms.</title>
        <authorList>
            <person name="Diamond S."/>
            <person name="Andeer P.F."/>
            <person name="Li Z."/>
            <person name="Crits-Christoph A."/>
            <person name="Burstein D."/>
            <person name="Anantharaman K."/>
            <person name="Lane K.R."/>
            <person name="Thomas B.C."/>
            <person name="Pan C."/>
            <person name="Northen T.R."/>
            <person name="Banfield J.F."/>
        </authorList>
    </citation>
    <scope>NUCLEOTIDE SEQUENCE [LARGE SCALE GENOMIC DNA]</scope>
    <source>
        <strain evidence="1">NP_1</strain>
    </source>
</reference>
<name>A0A537LFR2_9BACT</name>
<accession>A0A537LFR2</accession>
<dbReference type="PANTHER" id="PTHR38479">
    <property type="entry name" value="LMO0824 PROTEIN"/>
    <property type="match status" value="1"/>
</dbReference>